<keyword evidence="1" id="KW-0812">Transmembrane</keyword>
<evidence type="ECO:0008006" key="4">
    <source>
        <dbReference type="Google" id="ProtNLM"/>
    </source>
</evidence>
<proteinExistence type="predicted"/>
<evidence type="ECO:0000313" key="2">
    <source>
        <dbReference type="EMBL" id="PWC09708.1"/>
    </source>
</evidence>
<protein>
    <recommendedName>
        <fullName evidence="4">Major facilitator superfamily (MFS) profile domain-containing protein</fullName>
    </recommendedName>
</protein>
<reference evidence="2 3" key="1">
    <citation type="submission" date="2018-04" db="EMBL/GenBank/DDBJ databases">
        <title>Brenneria corticis sp.nov.</title>
        <authorList>
            <person name="Li Y."/>
        </authorList>
    </citation>
    <scope>NUCLEOTIDE SEQUENCE [LARGE SCALE GENOMIC DNA]</scope>
    <source>
        <strain evidence="2 3">LMG 27715</strain>
    </source>
</reference>
<dbReference type="Proteomes" id="UP000245138">
    <property type="component" value="Unassembled WGS sequence"/>
</dbReference>
<keyword evidence="3" id="KW-1185">Reference proteome</keyword>
<organism evidence="2 3">
    <name type="scientific">Brenneria roseae subsp. americana</name>
    <dbReference type="NCBI Taxonomy" id="1508507"/>
    <lineage>
        <taxon>Bacteria</taxon>
        <taxon>Pseudomonadati</taxon>
        <taxon>Pseudomonadota</taxon>
        <taxon>Gammaproteobacteria</taxon>
        <taxon>Enterobacterales</taxon>
        <taxon>Pectobacteriaceae</taxon>
        <taxon>Brenneria</taxon>
    </lineage>
</organism>
<evidence type="ECO:0000313" key="3">
    <source>
        <dbReference type="Proteomes" id="UP000245138"/>
    </source>
</evidence>
<dbReference type="RefSeq" id="WP_109491296.1">
    <property type="nucleotide sequence ID" value="NZ_QDKJ01000019.1"/>
</dbReference>
<gene>
    <name evidence="2" type="ORF">B4923_19120</name>
</gene>
<dbReference type="EMBL" id="QDKJ01000019">
    <property type="protein sequence ID" value="PWC09708.1"/>
    <property type="molecule type" value="Genomic_DNA"/>
</dbReference>
<keyword evidence="1" id="KW-0472">Membrane</keyword>
<accession>A0A2U1TJW2</accession>
<dbReference type="OrthoDB" id="9764596at2"/>
<keyword evidence="1" id="KW-1133">Transmembrane helix</keyword>
<dbReference type="AlphaFoldDB" id="A0A2U1TJW2"/>
<feature type="transmembrane region" description="Helical" evidence="1">
    <location>
        <begin position="51"/>
        <end position="73"/>
    </location>
</feature>
<name>A0A2U1TJW2_9GAMM</name>
<dbReference type="Pfam" id="PF13347">
    <property type="entry name" value="MFS_2"/>
    <property type="match status" value="1"/>
</dbReference>
<comment type="caution">
    <text evidence="2">The sequence shown here is derived from an EMBL/GenBank/DDBJ whole genome shotgun (WGS) entry which is preliminary data.</text>
</comment>
<evidence type="ECO:0000256" key="1">
    <source>
        <dbReference type="SAM" id="Phobius"/>
    </source>
</evidence>
<sequence length="81" mass="8712">MVGLVNSASSFGSKVGAGIGGAMMGWALSMGGYKAELDSQPASSIMTIHSLYIYIPLIVSIIVLIMTFFISWIRNTRKLLK</sequence>